<dbReference type="PANTHER" id="PTHR43081:SF1">
    <property type="entry name" value="ADENYLATE CYCLASE, TERMINAL-DIFFERENTIATION SPECIFIC"/>
    <property type="match status" value="1"/>
</dbReference>
<name>A0A1F8F6H8_9BACT</name>
<dbReference type="PANTHER" id="PTHR43081">
    <property type="entry name" value="ADENYLATE CYCLASE, TERMINAL-DIFFERENTIATION SPECIFIC-RELATED"/>
    <property type="match status" value="1"/>
</dbReference>
<gene>
    <name evidence="10" type="ORF">A2750_01265</name>
</gene>
<dbReference type="GO" id="GO:0004016">
    <property type="term" value="F:adenylate cyclase activity"/>
    <property type="evidence" value="ECO:0007669"/>
    <property type="project" value="UniProtKB-ARBA"/>
</dbReference>
<dbReference type="PROSITE" id="PS50125">
    <property type="entry name" value="GUANYLATE_CYCLASE_2"/>
    <property type="match status" value="1"/>
</dbReference>
<evidence type="ECO:0000256" key="4">
    <source>
        <dbReference type="ARBA" id="ARBA00022692"/>
    </source>
</evidence>
<dbReference type="CDD" id="cd07302">
    <property type="entry name" value="CHD"/>
    <property type="match status" value="1"/>
</dbReference>
<comment type="similarity">
    <text evidence="2">Belongs to the adenylyl cyclase class-3 family.</text>
</comment>
<dbReference type="Pfam" id="PF00211">
    <property type="entry name" value="Guanylate_cyc"/>
    <property type="match status" value="1"/>
</dbReference>
<evidence type="ECO:0000256" key="5">
    <source>
        <dbReference type="ARBA" id="ARBA00022989"/>
    </source>
</evidence>
<feature type="repeat" description="TPR" evidence="7">
    <location>
        <begin position="586"/>
        <end position="619"/>
    </location>
</feature>
<keyword evidence="7" id="KW-0802">TPR repeat</keyword>
<dbReference type="InterPro" id="IPR001054">
    <property type="entry name" value="A/G_cyclase"/>
</dbReference>
<organism evidence="10 11">
    <name type="scientific">Candidatus Yanofskybacteria bacterium RIFCSPHIGHO2_01_FULL_45_42</name>
    <dbReference type="NCBI Taxonomy" id="1802671"/>
    <lineage>
        <taxon>Bacteria</taxon>
        <taxon>Candidatus Yanofskyibacteriota</taxon>
    </lineage>
</organism>
<dbReference type="SUPFAM" id="SSF55073">
    <property type="entry name" value="Nucleotide cyclase"/>
    <property type="match status" value="1"/>
</dbReference>
<dbReference type="GO" id="GO:0030313">
    <property type="term" value="C:cell envelope"/>
    <property type="evidence" value="ECO:0007669"/>
    <property type="project" value="UniProtKB-SubCell"/>
</dbReference>
<dbReference type="FunFam" id="3.30.70.1230:FF:000016">
    <property type="entry name" value="Adenylate/guanylate cyclase domain-containing protein"/>
    <property type="match status" value="1"/>
</dbReference>
<sequence length="649" mass="71881">MFSPKRYYLLSAIAIAAALSALMVSGAFKMSREKLTDFLFTAKNAPDNIVIVEIDDESIRTLGQWPWPRSLFGSLVDKLQAAKVIGIDVNFKERSRLGEADDLALAAVLKRSAIPVILSAELLPNGGLIQPASVFSESINAYTNIVISADGTARKINYSNQGRLNFAATVAQKYLGDGKISIPSQISRIFYGGPNRTYSHTKALDVLKNGFKTKVVKDKIVLLGATARDLQDYHQTAFNLTSGVEIQANAVSTLLEQRFFRESSFTNILLVILLSLYGAWLSHKIKNFLGLFAAIGVSLATYNITAFALFDRLILVDLFYPNLAFALGSITSLGIEYFATSKEKKFIQESFGRYLSPDVIRAILKNPATLSLGGKKENLTVLFSDIRSFTTISETMPPEKLTHFLNSYLGRMTDIILNSGGVIDKYIGDAIMSFWGAPLPKPDHALAGVLAAIKMVAELQKFNEEHTRHNDSYPAVNIGVGINSGEVTVGNMGSEKRFDYTVIGDNVNLASRLESLTKTYGVNILISEMTKQMLPVPSKAEEGENDATARKIMTRELDRVLVKGKKHPVRIYEVVPQGKENGIVPILDIFDGGREHYYKGEWDKAIEKFETVLTANPQDGPSQTLRDRCEGLKHRQDFKWEGVFEYKEK</sequence>
<dbReference type="GO" id="GO:0035556">
    <property type="term" value="P:intracellular signal transduction"/>
    <property type="evidence" value="ECO:0007669"/>
    <property type="project" value="InterPro"/>
</dbReference>
<evidence type="ECO:0000256" key="6">
    <source>
        <dbReference type="ARBA" id="ARBA00023136"/>
    </source>
</evidence>
<dbReference type="InterPro" id="IPR029787">
    <property type="entry name" value="Nucleotide_cyclase"/>
</dbReference>
<comment type="subcellular location">
    <subcellularLocation>
        <location evidence="1">Cell envelope</location>
    </subcellularLocation>
</comment>
<dbReference type="PROSITE" id="PS50005">
    <property type="entry name" value="TPR"/>
    <property type="match status" value="1"/>
</dbReference>
<evidence type="ECO:0000313" key="11">
    <source>
        <dbReference type="Proteomes" id="UP000178023"/>
    </source>
</evidence>
<dbReference type="Pfam" id="PF05226">
    <property type="entry name" value="CHASE2"/>
    <property type="match status" value="1"/>
</dbReference>
<dbReference type="GO" id="GO:0006171">
    <property type="term" value="P:cAMP biosynthetic process"/>
    <property type="evidence" value="ECO:0007669"/>
    <property type="project" value="TreeGrafter"/>
</dbReference>
<dbReference type="SMART" id="SM01080">
    <property type="entry name" value="CHASE2"/>
    <property type="match status" value="1"/>
</dbReference>
<evidence type="ECO:0000256" key="7">
    <source>
        <dbReference type="PROSITE-ProRule" id="PRU00339"/>
    </source>
</evidence>
<evidence type="ECO:0000256" key="1">
    <source>
        <dbReference type="ARBA" id="ARBA00004196"/>
    </source>
</evidence>
<dbReference type="InterPro" id="IPR007890">
    <property type="entry name" value="CHASE2"/>
</dbReference>
<evidence type="ECO:0000313" key="10">
    <source>
        <dbReference type="EMBL" id="OGN08228.1"/>
    </source>
</evidence>
<feature type="transmembrane region" description="Helical" evidence="8">
    <location>
        <begin position="264"/>
        <end position="281"/>
    </location>
</feature>
<dbReference type="InterPro" id="IPR050697">
    <property type="entry name" value="Adenylyl/Guanylyl_Cyclase_3/4"/>
</dbReference>
<feature type="transmembrane region" description="Helical" evidence="8">
    <location>
        <begin position="288"/>
        <end position="310"/>
    </location>
</feature>
<keyword evidence="4 8" id="KW-0812">Transmembrane</keyword>
<protein>
    <recommendedName>
        <fullName evidence="9">Guanylate cyclase domain-containing protein</fullName>
    </recommendedName>
</protein>
<accession>A0A1F8F6H8</accession>
<dbReference type="InterPro" id="IPR019734">
    <property type="entry name" value="TPR_rpt"/>
</dbReference>
<dbReference type="EMBL" id="MGJL01000009">
    <property type="protein sequence ID" value="OGN08228.1"/>
    <property type="molecule type" value="Genomic_DNA"/>
</dbReference>
<keyword evidence="6 8" id="KW-0472">Membrane</keyword>
<dbReference type="AlphaFoldDB" id="A0A1F8F6H8"/>
<evidence type="ECO:0000256" key="8">
    <source>
        <dbReference type="SAM" id="Phobius"/>
    </source>
</evidence>
<evidence type="ECO:0000256" key="2">
    <source>
        <dbReference type="ARBA" id="ARBA00005381"/>
    </source>
</evidence>
<dbReference type="Proteomes" id="UP000178023">
    <property type="component" value="Unassembled WGS sequence"/>
</dbReference>
<feature type="domain" description="Guanylate cyclase" evidence="9">
    <location>
        <begin position="380"/>
        <end position="514"/>
    </location>
</feature>
<proteinExistence type="inferred from homology"/>
<reference evidence="10 11" key="1">
    <citation type="journal article" date="2016" name="Nat. Commun.">
        <title>Thousands of microbial genomes shed light on interconnected biogeochemical processes in an aquifer system.</title>
        <authorList>
            <person name="Anantharaman K."/>
            <person name="Brown C.T."/>
            <person name="Hug L.A."/>
            <person name="Sharon I."/>
            <person name="Castelle C.J."/>
            <person name="Probst A.J."/>
            <person name="Thomas B.C."/>
            <person name="Singh A."/>
            <person name="Wilkins M.J."/>
            <person name="Karaoz U."/>
            <person name="Brodie E.L."/>
            <person name="Williams K.H."/>
            <person name="Hubbard S.S."/>
            <person name="Banfield J.F."/>
        </authorList>
    </citation>
    <scope>NUCLEOTIDE SEQUENCE [LARGE SCALE GENOMIC DNA]</scope>
</reference>
<dbReference type="SMART" id="SM00044">
    <property type="entry name" value="CYCc"/>
    <property type="match status" value="1"/>
</dbReference>
<dbReference type="Gene3D" id="3.30.70.1230">
    <property type="entry name" value="Nucleotide cyclase"/>
    <property type="match status" value="1"/>
</dbReference>
<keyword evidence="3" id="KW-1003">Cell membrane</keyword>
<comment type="caution">
    <text evidence="10">The sequence shown here is derived from an EMBL/GenBank/DDBJ whole genome shotgun (WGS) entry which is preliminary data.</text>
</comment>
<evidence type="ECO:0000259" key="9">
    <source>
        <dbReference type="PROSITE" id="PS50125"/>
    </source>
</evidence>
<keyword evidence="5 8" id="KW-1133">Transmembrane helix</keyword>
<evidence type="ECO:0000256" key="3">
    <source>
        <dbReference type="ARBA" id="ARBA00022475"/>
    </source>
</evidence>